<reference evidence="1" key="1">
    <citation type="submission" date="2022-06" db="EMBL/GenBank/DDBJ databases">
        <title>Lutimaribacter sp. EGI FJ00013, a novel bacterium isolated from a salt lake sediment enrichment.</title>
        <authorList>
            <person name="Gao L."/>
            <person name="Fang B.-Z."/>
            <person name="Li W.-J."/>
        </authorList>
    </citation>
    <scope>NUCLEOTIDE SEQUENCE</scope>
    <source>
        <strain evidence="1">EGI FJ00013</strain>
    </source>
</reference>
<sequence>MSNIDLTQLITAEARAAQAATARSGAIKAACRALILGAVGETAQANIAQAGVIYAAMRADGVSADAARAQAGFVEGDLETAAAWKAWVAAMQGECRRAIDAGDDPAWPALPVGVATLAARF</sequence>
<name>A0ACC6A0G2_9RHOB</name>
<proteinExistence type="predicted"/>
<protein>
    <submittedName>
        <fullName evidence="1">Uncharacterized protein</fullName>
    </submittedName>
</protein>
<dbReference type="Proteomes" id="UP001203036">
    <property type="component" value="Unassembled WGS sequence"/>
</dbReference>
<keyword evidence="2" id="KW-1185">Reference proteome</keyword>
<gene>
    <name evidence="1" type="ORF">M8744_17005</name>
</gene>
<evidence type="ECO:0000313" key="2">
    <source>
        <dbReference type="Proteomes" id="UP001203036"/>
    </source>
</evidence>
<organism evidence="1 2">
    <name type="scientific">Lutimaribacter degradans</name>
    <dbReference type="NCBI Taxonomy" id="2945989"/>
    <lineage>
        <taxon>Bacteria</taxon>
        <taxon>Pseudomonadati</taxon>
        <taxon>Pseudomonadota</taxon>
        <taxon>Alphaproteobacteria</taxon>
        <taxon>Rhodobacterales</taxon>
        <taxon>Roseobacteraceae</taxon>
        <taxon>Lutimaribacter</taxon>
    </lineage>
</organism>
<comment type="caution">
    <text evidence="1">The sequence shown here is derived from an EMBL/GenBank/DDBJ whole genome shotgun (WGS) entry which is preliminary data.</text>
</comment>
<dbReference type="EMBL" id="JAMQGO010000019">
    <property type="protein sequence ID" value="MCM2563850.1"/>
    <property type="molecule type" value="Genomic_DNA"/>
</dbReference>
<accession>A0ACC6A0G2</accession>
<evidence type="ECO:0000313" key="1">
    <source>
        <dbReference type="EMBL" id="MCM2563850.1"/>
    </source>
</evidence>